<comment type="caution">
    <text evidence="1">The sequence shown here is derived from an EMBL/GenBank/DDBJ whole genome shotgun (WGS) entry which is preliminary data.</text>
</comment>
<accession>A0ACB7RHR9</accession>
<evidence type="ECO:0000313" key="2">
    <source>
        <dbReference type="Proteomes" id="UP000821845"/>
    </source>
</evidence>
<gene>
    <name evidence="1" type="ORF">HPB50_007301</name>
</gene>
<reference evidence="1" key="1">
    <citation type="submission" date="2020-05" db="EMBL/GenBank/DDBJ databases">
        <title>Large-scale comparative analyses of tick genomes elucidate their genetic diversity and vector capacities.</title>
        <authorList>
            <person name="Jia N."/>
            <person name="Wang J."/>
            <person name="Shi W."/>
            <person name="Du L."/>
            <person name="Sun Y."/>
            <person name="Zhan W."/>
            <person name="Jiang J."/>
            <person name="Wang Q."/>
            <person name="Zhang B."/>
            <person name="Ji P."/>
            <person name="Sakyi L.B."/>
            <person name="Cui X."/>
            <person name="Yuan T."/>
            <person name="Jiang B."/>
            <person name="Yang W."/>
            <person name="Lam T.T.-Y."/>
            <person name="Chang Q."/>
            <person name="Ding S."/>
            <person name="Wang X."/>
            <person name="Zhu J."/>
            <person name="Ruan X."/>
            <person name="Zhao L."/>
            <person name="Wei J."/>
            <person name="Que T."/>
            <person name="Du C."/>
            <person name="Cheng J."/>
            <person name="Dai P."/>
            <person name="Han X."/>
            <person name="Huang E."/>
            <person name="Gao Y."/>
            <person name="Liu J."/>
            <person name="Shao H."/>
            <person name="Ye R."/>
            <person name="Li L."/>
            <person name="Wei W."/>
            <person name="Wang X."/>
            <person name="Wang C."/>
            <person name="Yang T."/>
            <person name="Huo Q."/>
            <person name="Li W."/>
            <person name="Guo W."/>
            <person name="Chen H."/>
            <person name="Zhou L."/>
            <person name="Ni X."/>
            <person name="Tian J."/>
            <person name="Zhou Y."/>
            <person name="Sheng Y."/>
            <person name="Liu T."/>
            <person name="Pan Y."/>
            <person name="Xia L."/>
            <person name="Li J."/>
            <person name="Zhao F."/>
            <person name="Cao W."/>
        </authorList>
    </citation>
    <scope>NUCLEOTIDE SEQUENCE</scope>
    <source>
        <strain evidence="1">Hyas-2018</strain>
    </source>
</reference>
<keyword evidence="2" id="KW-1185">Reference proteome</keyword>
<proteinExistence type="predicted"/>
<protein>
    <submittedName>
        <fullName evidence="1">Uncharacterized protein</fullName>
    </submittedName>
</protein>
<evidence type="ECO:0000313" key="1">
    <source>
        <dbReference type="EMBL" id="KAH6922003.1"/>
    </source>
</evidence>
<organism evidence="1 2">
    <name type="scientific">Hyalomma asiaticum</name>
    <name type="common">Tick</name>
    <dbReference type="NCBI Taxonomy" id="266040"/>
    <lineage>
        <taxon>Eukaryota</taxon>
        <taxon>Metazoa</taxon>
        <taxon>Ecdysozoa</taxon>
        <taxon>Arthropoda</taxon>
        <taxon>Chelicerata</taxon>
        <taxon>Arachnida</taxon>
        <taxon>Acari</taxon>
        <taxon>Parasitiformes</taxon>
        <taxon>Ixodida</taxon>
        <taxon>Ixodoidea</taxon>
        <taxon>Ixodidae</taxon>
        <taxon>Hyalomminae</taxon>
        <taxon>Hyalomma</taxon>
    </lineage>
</organism>
<dbReference type="EMBL" id="CM023489">
    <property type="protein sequence ID" value="KAH6922003.1"/>
    <property type="molecule type" value="Genomic_DNA"/>
</dbReference>
<dbReference type="Proteomes" id="UP000821845">
    <property type="component" value="Chromosome 9"/>
</dbReference>
<name>A0ACB7RHR9_HYAAI</name>
<sequence length="214" mass="24046">MNETRQRFLYRVCGFGDHTEWKIVEFVEELDDVQVCSWCGVVSAKAVLLSCLHLICDECRTIAYKAAVPVFLIDEQTLSSEVECPMKYALQLKNVRCVYVDSGCDYTGCLEYLNSHLHQDCAFYLSECSKCEEAIVFKDLVGHHKACRGLAGVFVSAVDGQPLLDDIENARRELEKALAMTHHEVRDTVGLLADQLETLRSQLTSSEGRADKVT</sequence>